<feature type="domain" description="H repeat-associated protein N-terminal" evidence="2">
    <location>
        <begin position="14"/>
        <end position="100"/>
    </location>
</feature>
<sequence>MSKDVRVTLEDVITHFEDLEDPRSTINQRHPLISVVVIAVMGVLAGASGPTGIAEWARMKKDLLLGTLELPNGIPAKDVFRRVLAALRPDAFQSCFVSWL</sequence>
<dbReference type="Proteomes" id="UP000317093">
    <property type="component" value="Chromosome"/>
</dbReference>
<dbReference type="InterPro" id="IPR032806">
    <property type="entry name" value="YbfD_N"/>
</dbReference>
<evidence type="ECO:0000313" key="3">
    <source>
        <dbReference type="EMBL" id="QDU61049.1"/>
    </source>
</evidence>
<dbReference type="Pfam" id="PF13808">
    <property type="entry name" value="DDE_Tnp_1_assoc"/>
    <property type="match status" value="1"/>
</dbReference>
<evidence type="ECO:0000259" key="2">
    <source>
        <dbReference type="Pfam" id="PF13808"/>
    </source>
</evidence>
<keyword evidence="1" id="KW-0472">Membrane</keyword>
<proteinExistence type="predicted"/>
<evidence type="ECO:0000256" key="1">
    <source>
        <dbReference type="SAM" id="Phobius"/>
    </source>
</evidence>
<dbReference type="InterPro" id="IPR051698">
    <property type="entry name" value="Transposase_11-like"/>
</dbReference>
<dbReference type="KEGG" id="knv:Pan216_19020"/>
<dbReference type="PANTHER" id="PTHR30298:SF0">
    <property type="entry name" value="PROTEIN YBFL-RELATED"/>
    <property type="match status" value="1"/>
</dbReference>
<accession>A0A518B242</accession>
<keyword evidence="4" id="KW-1185">Reference proteome</keyword>
<dbReference type="RefSeq" id="WP_419193440.1">
    <property type="nucleotide sequence ID" value="NZ_CP036279.1"/>
</dbReference>
<keyword evidence="1" id="KW-1133">Transmembrane helix</keyword>
<dbReference type="PANTHER" id="PTHR30298">
    <property type="entry name" value="H REPEAT-ASSOCIATED PREDICTED TRANSPOSASE"/>
    <property type="match status" value="1"/>
</dbReference>
<feature type="transmembrane region" description="Helical" evidence="1">
    <location>
        <begin position="32"/>
        <end position="54"/>
    </location>
</feature>
<gene>
    <name evidence="3" type="ORF">Pan216_19020</name>
</gene>
<protein>
    <recommendedName>
        <fullName evidence="2">H repeat-associated protein N-terminal domain-containing protein</fullName>
    </recommendedName>
</protein>
<organism evidence="3 4">
    <name type="scientific">Kolteria novifilia</name>
    <dbReference type="NCBI Taxonomy" id="2527975"/>
    <lineage>
        <taxon>Bacteria</taxon>
        <taxon>Pseudomonadati</taxon>
        <taxon>Planctomycetota</taxon>
        <taxon>Planctomycetia</taxon>
        <taxon>Kolteriales</taxon>
        <taxon>Kolteriaceae</taxon>
        <taxon>Kolteria</taxon>
    </lineage>
</organism>
<keyword evidence="1" id="KW-0812">Transmembrane</keyword>
<reference evidence="3 4" key="1">
    <citation type="submission" date="2019-02" db="EMBL/GenBank/DDBJ databases">
        <title>Deep-cultivation of Planctomycetes and their phenomic and genomic characterization uncovers novel biology.</title>
        <authorList>
            <person name="Wiegand S."/>
            <person name="Jogler M."/>
            <person name="Boedeker C."/>
            <person name="Pinto D."/>
            <person name="Vollmers J."/>
            <person name="Rivas-Marin E."/>
            <person name="Kohn T."/>
            <person name="Peeters S.H."/>
            <person name="Heuer A."/>
            <person name="Rast P."/>
            <person name="Oberbeckmann S."/>
            <person name="Bunk B."/>
            <person name="Jeske O."/>
            <person name="Meyerdierks A."/>
            <person name="Storesund J.E."/>
            <person name="Kallscheuer N."/>
            <person name="Luecker S."/>
            <person name="Lage O.M."/>
            <person name="Pohl T."/>
            <person name="Merkel B.J."/>
            <person name="Hornburger P."/>
            <person name="Mueller R.-W."/>
            <person name="Bruemmer F."/>
            <person name="Labrenz M."/>
            <person name="Spormann A.M."/>
            <person name="Op den Camp H."/>
            <person name="Overmann J."/>
            <person name="Amann R."/>
            <person name="Jetten M.S.M."/>
            <person name="Mascher T."/>
            <person name="Medema M.H."/>
            <person name="Devos D.P."/>
            <person name="Kaster A.-K."/>
            <person name="Ovreas L."/>
            <person name="Rohde M."/>
            <person name="Galperin M.Y."/>
            <person name="Jogler C."/>
        </authorList>
    </citation>
    <scope>NUCLEOTIDE SEQUENCE [LARGE SCALE GENOMIC DNA]</scope>
    <source>
        <strain evidence="3 4">Pan216</strain>
    </source>
</reference>
<dbReference type="AlphaFoldDB" id="A0A518B242"/>
<name>A0A518B242_9BACT</name>
<evidence type="ECO:0000313" key="4">
    <source>
        <dbReference type="Proteomes" id="UP000317093"/>
    </source>
</evidence>
<dbReference type="EMBL" id="CP036279">
    <property type="protein sequence ID" value="QDU61049.1"/>
    <property type="molecule type" value="Genomic_DNA"/>
</dbReference>